<feature type="compositionally biased region" description="Polar residues" evidence="1">
    <location>
        <begin position="77"/>
        <end position="94"/>
    </location>
</feature>
<feature type="domain" description="Reverse transcriptase Ty1/copia-type" evidence="2">
    <location>
        <begin position="190"/>
        <end position="297"/>
    </location>
</feature>
<gene>
    <name evidence="4" type="ORF">Tci_006972</name>
</gene>
<organism evidence="4">
    <name type="scientific">Tanacetum cinerariifolium</name>
    <name type="common">Dalmatian daisy</name>
    <name type="synonym">Chrysanthemum cinerariifolium</name>
    <dbReference type="NCBI Taxonomy" id="118510"/>
    <lineage>
        <taxon>Eukaryota</taxon>
        <taxon>Viridiplantae</taxon>
        <taxon>Streptophyta</taxon>
        <taxon>Embryophyta</taxon>
        <taxon>Tracheophyta</taxon>
        <taxon>Spermatophyta</taxon>
        <taxon>Magnoliopsida</taxon>
        <taxon>eudicotyledons</taxon>
        <taxon>Gunneridae</taxon>
        <taxon>Pentapetalae</taxon>
        <taxon>asterids</taxon>
        <taxon>campanulids</taxon>
        <taxon>Asterales</taxon>
        <taxon>Asteraceae</taxon>
        <taxon>Asteroideae</taxon>
        <taxon>Anthemideae</taxon>
        <taxon>Anthemidinae</taxon>
        <taxon>Tanacetum</taxon>
    </lineage>
</organism>
<dbReference type="AlphaFoldDB" id="A0A6L2JH45"/>
<evidence type="ECO:0000259" key="2">
    <source>
        <dbReference type="Pfam" id="PF07727"/>
    </source>
</evidence>
<evidence type="ECO:0000259" key="3">
    <source>
        <dbReference type="Pfam" id="PF25597"/>
    </source>
</evidence>
<feature type="region of interest" description="Disordered" evidence="1">
    <location>
        <begin position="75"/>
        <end position="96"/>
    </location>
</feature>
<dbReference type="InterPro" id="IPR013103">
    <property type="entry name" value="RVT_2"/>
</dbReference>
<feature type="domain" description="Retroviral polymerase SH3-like" evidence="3">
    <location>
        <begin position="27"/>
        <end position="73"/>
    </location>
</feature>
<dbReference type="Pfam" id="PF25597">
    <property type="entry name" value="SH3_retrovirus"/>
    <property type="match status" value="1"/>
</dbReference>
<dbReference type="InterPro" id="IPR057670">
    <property type="entry name" value="SH3_retrovirus"/>
</dbReference>
<evidence type="ECO:0000313" key="4">
    <source>
        <dbReference type="EMBL" id="GEU34994.1"/>
    </source>
</evidence>
<evidence type="ECO:0000256" key="1">
    <source>
        <dbReference type="SAM" id="MobiDB-lite"/>
    </source>
</evidence>
<accession>A0A6L2JH45</accession>
<comment type="caution">
    <text evidence="4">The sequence shown here is derived from an EMBL/GenBank/DDBJ whole genome shotgun (WGS) entry which is preliminary data.</text>
</comment>
<dbReference type="EMBL" id="BKCJ010000642">
    <property type="protein sequence ID" value="GEU34994.1"/>
    <property type="molecule type" value="Genomic_DNA"/>
</dbReference>
<name>A0A6L2JH45_TANCI</name>
<proteinExistence type="predicted"/>
<sequence length="381" mass="43861">MENLNEVRVKELRSDNGREFRNHKLDHLGKFDEKDDGGFFLGYSLMAKAFRVFNIKRQDMEETVHVTFSKDDEAIAQSRTESDSPTLQDSVSSKDTPEFTIAVNHSTHSKFDHPESPNNLEPAEIQDSVTNELINDIIIYHQMKISTYLLFLKTNGHEKSTLNLLTSLENLWLVSPEVGSETQKLLQLMNEYNQQEGINYEKTFAPVVRLEAIRIFLAYAAYMGFMVYQMDVKIAFLNGKILEEVYVYQLPGFESSEFSKHVCKLDKALYGLKQALRAWYETLSIFLIQHKFVRDYAGCNLDKTSTSGGCEILKGKYHFIKDHILKGDIELYFVPTNLQLADIFTKPLTEPSFTRLVAELGMLNIEKWVSDKKRTLSDPFT</sequence>
<dbReference type="Pfam" id="PF07727">
    <property type="entry name" value="RVT_2"/>
    <property type="match status" value="1"/>
</dbReference>
<reference evidence="4" key="1">
    <citation type="journal article" date="2019" name="Sci. Rep.">
        <title>Draft genome of Tanacetum cinerariifolium, the natural source of mosquito coil.</title>
        <authorList>
            <person name="Yamashiro T."/>
            <person name="Shiraishi A."/>
            <person name="Satake H."/>
            <person name="Nakayama K."/>
        </authorList>
    </citation>
    <scope>NUCLEOTIDE SEQUENCE</scope>
</reference>
<protein>
    <submittedName>
        <fullName evidence="4">Retrovirus-related Pol polyprotein from transposon TNT 1-94</fullName>
    </submittedName>
</protein>